<keyword evidence="4" id="KW-1185">Reference proteome</keyword>
<dbReference type="HOGENOM" id="CLU_1413396_0_0_6"/>
<evidence type="ECO:0000256" key="2">
    <source>
        <dbReference type="SAM" id="Phobius"/>
    </source>
</evidence>
<evidence type="ECO:0000256" key="1">
    <source>
        <dbReference type="SAM" id="MobiDB-lite"/>
    </source>
</evidence>
<dbReference type="AlphaFoldDB" id="Q2SNT2"/>
<accession>Q2SNT2</accession>
<proteinExistence type="predicted"/>
<dbReference type="EMBL" id="CP000155">
    <property type="protein sequence ID" value="ABC27692.1"/>
    <property type="molecule type" value="Genomic_DNA"/>
</dbReference>
<protein>
    <submittedName>
        <fullName evidence="3">Uncharacterized protein</fullName>
    </submittedName>
</protein>
<dbReference type="KEGG" id="hch:HCH_00797"/>
<evidence type="ECO:0000313" key="3">
    <source>
        <dbReference type="EMBL" id="ABC27692.1"/>
    </source>
</evidence>
<feature type="region of interest" description="Disordered" evidence="1">
    <location>
        <begin position="166"/>
        <end position="192"/>
    </location>
</feature>
<evidence type="ECO:0000313" key="4">
    <source>
        <dbReference type="Proteomes" id="UP000000238"/>
    </source>
</evidence>
<reference evidence="3 4" key="1">
    <citation type="journal article" date="2005" name="Nucleic Acids Res.">
        <title>Genomic blueprint of Hahella chejuensis, a marine microbe producing an algicidal agent.</title>
        <authorList>
            <person name="Jeong H."/>
            <person name="Yim J.H."/>
            <person name="Lee C."/>
            <person name="Choi S.-H."/>
            <person name="Park Y.K."/>
            <person name="Yoon S.H."/>
            <person name="Hur C.-G."/>
            <person name="Kang H.-Y."/>
            <person name="Kim D."/>
            <person name="Lee H.H."/>
            <person name="Park K.H."/>
            <person name="Park S.-H."/>
            <person name="Park H.-S."/>
            <person name="Lee H.K."/>
            <person name="Oh T.K."/>
            <person name="Kim J.F."/>
        </authorList>
    </citation>
    <scope>NUCLEOTIDE SEQUENCE [LARGE SCALE GENOMIC DNA]</scope>
    <source>
        <strain evidence="3 4">KCTC 2396</strain>
    </source>
</reference>
<feature type="compositionally biased region" description="Basic and acidic residues" evidence="1">
    <location>
        <begin position="166"/>
        <end position="176"/>
    </location>
</feature>
<feature type="transmembrane region" description="Helical" evidence="2">
    <location>
        <begin position="73"/>
        <end position="93"/>
    </location>
</feature>
<gene>
    <name evidence="3" type="ordered locus">HCH_00797</name>
</gene>
<keyword evidence="2" id="KW-0472">Membrane</keyword>
<organism evidence="3 4">
    <name type="scientific">Hahella chejuensis (strain KCTC 2396)</name>
    <dbReference type="NCBI Taxonomy" id="349521"/>
    <lineage>
        <taxon>Bacteria</taxon>
        <taxon>Pseudomonadati</taxon>
        <taxon>Pseudomonadota</taxon>
        <taxon>Gammaproteobacteria</taxon>
        <taxon>Oceanospirillales</taxon>
        <taxon>Hahellaceae</taxon>
        <taxon>Hahella</taxon>
    </lineage>
</organism>
<feature type="transmembrane region" description="Helical" evidence="2">
    <location>
        <begin position="105"/>
        <end position="128"/>
    </location>
</feature>
<name>Q2SNT2_HAHCH</name>
<keyword evidence="2" id="KW-0812">Transmembrane</keyword>
<sequence length="192" mass="21261">MNLRVLLFTLITGPFFSAFSFVTVFFVIGAIQAPDSFMDKGVEILGIYLGSVFVSTIVGYLVAFWGVEELPPGIFPLVVYSVLFSAAVCRYFLWTYFKEYSRKTVVLHITLISMVVALLDYGVFFLLFSQSPKMSFVIPSMVLPTSIVLGVICGVWESGKENRKGVREARKGEKALRPSTETGGKPQATDVI</sequence>
<feature type="transmembrane region" description="Helical" evidence="2">
    <location>
        <begin position="45"/>
        <end position="67"/>
    </location>
</feature>
<feature type="transmembrane region" description="Helical" evidence="2">
    <location>
        <begin position="6"/>
        <end position="33"/>
    </location>
</feature>
<feature type="transmembrane region" description="Helical" evidence="2">
    <location>
        <begin position="134"/>
        <end position="156"/>
    </location>
</feature>
<keyword evidence="2" id="KW-1133">Transmembrane helix</keyword>
<dbReference type="Proteomes" id="UP000000238">
    <property type="component" value="Chromosome"/>
</dbReference>